<dbReference type="InterPro" id="IPR036179">
    <property type="entry name" value="Ig-like_dom_sf"/>
</dbReference>
<keyword evidence="5" id="KW-0472">Membrane</keyword>
<keyword evidence="2" id="KW-1003">Cell membrane</keyword>
<dbReference type="SMART" id="SM00409">
    <property type="entry name" value="IG"/>
    <property type="match status" value="2"/>
</dbReference>
<name>A0A4W6FC66_LATCA</name>
<evidence type="ECO:0000256" key="8">
    <source>
        <dbReference type="SAM" id="SignalP"/>
    </source>
</evidence>
<evidence type="ECO:0000313" key="10">
    <source>
        <dbReference type="Ensembl" id="ENSLCAP00010048143.1"/>
    </source>
</evidence>
<dbReference type="InterPro" id="IPR007110">
    <property type="entry name" value="Ig-like_dom"/>
</dbReference>
<keyword evidence="11" id="KW-1185">Reference proteome</keyword>
<dbReference type="GO" id="GO:0002376">
    <property type="term" value="P:immune system process"/>
    <property type="evidence" value="ECO:0007669"/>
    <property type="project" value="UniProtKB-KW"/>
</dbReference>
<evidence type="ECO:0000313" key="11">
    <source>
        <dbReference type="Proteomes" id="UP000314980"/>
    </source>
</evidence>
<sequence>MIVLWVTLLVLHHGCKCFVVTRTASFHIVTFQHCAQLFNSIYSLFPFNSDSLVPVITVHLGEPVTFTCVLPGTELSSRQLYWYKQSAGDTLKLIVTLWKSTKPEFTPEFSESRLQVNDHRSFINLTIVKTIQEDEGMYHCAIVEWIETKWSGTYLLVKGKCNLFLQTFPSPTVSDPVHPGESVTLQCSVLSDKTCSGDHSVYWFRAGSNKSHPNIIYTDGNKSNECEKKPDAHSPPKRCVYHFSKNVSSSDSGTYYCAVATCGEIIFGDGTKLEIEGNCIIVGCNNSNIHFIIKHVGLYCCNFVNLIKTESLTSEDKLNYVALNFSERKATRGRKKREFAEDSVYSQVRC</sequence>
<reference evidence="10" key="3">
    <citation type="submission" date="2025-09" db="UniProtKB">
        <authorList>
            <consortium name="Ensembl"/>
        </authorList>
    </citation>
    <scope>IDENTIFICATION</scope>
</reference>
<dbReference type="InterPro" id="IPR003599">
    <property type="entry name" value="Ig_sub"/>
</dbReference>
<evidence type="ECO:0000256" key="7">
    <source>
        <dbReference type="ARBA" id="ARBA00023180"/>
    </source>
</evidence>
<feature type="chain" id="PRO_5021353344" description="Ig-like domain-containing protein" evidence="8">
    <location>
        <begin position="18"/>
        <end position="350"/>
    </location>
</feature>
<dbReference type="CDD" id="cd00099">
    <property type="entry name" value="IgV"/>
    <property type="match status" value="2"/>
</dbReference>
<dbReference type="Pfam" id="PF07686">
    <property type="entry name" value="V-set"/>
    <property type="match status" value="2"/>
</dbReference>
<dbReference type="SMART" id="SM00406">
    <property type="entry name" value="IGv"/>
    <property type="match status" value="2"/>
</dbReference>
<evidence type="ECO:0000256" key="5">
    <source>
        <dbReference type="ARBA" id="ARBA00023136"/>
    </source>
</evidence>
<dbReference type="GO" id="GO:0009617">
    <property type="term" value="P:response to bacterium"/>
    <property type="evidence" value="ECO:0007669"/>
    <property type="project" value="TreeGrafter"/>
</dbReference>
<evidence type="ECO:0000256" key="2">
    <source>
        <dbReference type="ARBA" id="ARBA00022475"/>
    </source>
</evidence>
<dbReference type="PROSITE" id="PS50835">
    <property type="entry name" value="IG_LIKE"/>
    <property type="match status" value="2"/>
</dbReference>
<dbReference type="Proteomes" id="UP000314980">
    <property type="component" value="Unassembled WGS sequence"/>
</dbReference>
<dbReference type="AlphaFoldDB" id="A0A4W6FC66"/>
<feature type="domain" description="Ig-like" evidence="9">
    <location>
        <begin position="169"/>
        <end position="259"/>
    </location>
</feature>
<dbReference type="GO" id="GO:0005886">
    <property type="term" value="C:plasma membrane"/>
    <property type="evidence" value="ECO:0007669"/>
    <property type="project" value="UniProtKB-SubCell"/>
</dbReference>
<dbReference type="InterPro" id="IPR052051">
    <property type="entry name" value="TCR_complex_component"/>
</dbReference>
<keyword evidence="7" id="KW-0325">Glycoprotein</keyword>
<dbReference type="PANTHER" id="PTHR19433">
    <property type="entry name" value="T-CELL RECEPTOR ALPHA CHAIN V REGION-RELATED"/>
    <property type="match status" value="1"/>
</dbReference>
<dbReference type="SUPFAM" id="SSF48726">
    <property type="entry name" value="Immunoglobulin"/>
    <property type="match status" value="2"/>
</dbReference>
<evidence type="ECO:0000256" key="6">
    <source>
        <dbReference type="ARBA" id="ARBA00023157"/>
    </source>
</evidence>
<accession>A0A4W6FC66</accession>
<protein>
    <recommendedName>
        <fullName evidence="9">Ig-like domain-containing protein</fullName>
    </recommendedName>
</protein>
<dbReference type="PANTHER" id="PTHR19433:SF133">
    <property type="entry name" value="IMMUNE-TYPE RECEPTOR 5 PRECURSOR-RELATED"/>
    <property type="match status" value="1"/>
</dbReference>
<dbReference type="GeneTree" id="ENSGT01030000234530"/>
<evidence type="ECO:0000256" key="1">
    <source>
        <dbReference type="ARBA" id="ARBA00004236"/>
    </source>
</evidence>
<comment type="subcellular location">
    <subcellularLocation>
        <location evidence="1">Cell membrane</location>
    </subcellularLocation>
</comment>
<evidence type="ECO:0000256" key="3">
    <source>
        <dbReference type="ARBA" id="ARBA00022729"/>
    </source>
</evidence>
<evidence type="ECO:0000259" key="9">
    <source>
        <dbReference type="PROSITE" id="PS50835"/>
    </source>
</evidence>
<dbReference type="InterPro" id="IPR013106">
    <property type="entry name" value="Ig_V-set"/>
</dbReference>
<organism evidence="10 11">
    <name type="scientific">Lates calcarifer</name>
    <name type="common">Barramundi</name>
    <name type="synonym">Holocentrus calcarifer</name>
    <dbReference type="NCBI Taxonomy" id="8187"/>
    <lineage>
        <taxon>Eukaryota</taxon>
        <taxon>Metazoa</taxon>
        <taxon>Chordata</taxon>
        <taxon>Craniata</taxon>
        <taxon>Vertebrata</taxon>
        <taxon>Euteleostomi</taxon>
        <taxon>Actinopterygii</taxon>
        <taxon>Neopterygii</taxon>
        <taxon>Teleostei</taxon>
        <taxon>Neoteleostei</taxon>
        <taxon>Acanthomorphata</taxon>
        <taxon>Carangaria</taxon>
        <taxon>Carangaria incertae sedis</taxon>
        <taxon>Centropomidae</taxon>
        <taxon>Lates</taxon>
    </lineage>
</organism>
<keyword evidence="6" id="KW-1015">Disulfide bond</keyword>
<keyword evidence="3 8" id="KW-0732">Signal</keyword>
<keyword evidence="4" id="KW-0391">Immunity</keyword>
<feature type="signal peptide" evidence="8">
    <location>
        <begin position="1"/>
        <end position="17"/>
    </location>
</feature>
<feature type="domain" description="Ig-like" evidence="9">
    <location>
        <begin position="46"/>
        <end position="142"/>
    </location>
</feature>
<dbReference type="Gene3D" id="2.60.40.10">
    <property type="entry name" value="Immunoglobulins"/>
    <property type="match status" value="2"/>
</dbReference>
<reference evidence="10" key="2">
    <citation type="submission" date="2025-08" db="UniProtKB">
        <authorList>
            <consortium name="Ensembl"/>
        </authorList>
    </citation>
    <scope>IDENTIFICATION</scope>
</reference>
<evidence type="ECO:0000256" key="4">
    <source>
        <dbReference type="ARBA" id="ARBA00022859"/>
    </source>
</evidence>
<proteinExistence type="predicted"/>
<reference evidence="11" key="1">
    <citation type="submission" date="2015-09" db="EMBL/GenBank/DDBJ databases">
        <authorList>
            <person name="Sai Rama Sridatta P."/>
        </authorList>
    </citation>
    <scope>NUCLEOTIDE SEQUENCE [LARGE SCALE GENOMIC DNA]</scope>
</reference>
<dbReference type="InterPro" id="IPR013783">
    <property type="entry name" value="Ig-like_fold"/>
</dbReference>
<dbReference type="Ensembl" id="ENSLCAT00010049332.1">
    <property type="protein sequence ID" value="ENSLCAP00010048143.1"/>
    <property type="gene ID" value="ENSLCAG00010022353.1"/>
</dbReference>